<accession>A0A1C1A2M9</accession>
<name>A0A1C1A2M9_9BACL</name>
<proteinExistence type="predicted"/>
<protein>
    <submittedName>
        <fullName evidence="1">Dehydrogenase</fullName>
    </submittedName>
</protein>
<gene>
    <name evidence="1" type="ORF">A8709_11500</name>
</gene>
<evidence type="ECO:0000313" key="1">
    <source>
        <dbReference type="EMBL" id="OCT14789.1"/>
    </source>
</evidence>
<dbReference type="EMBL" id="LYPC01000016">
    <property type="protein sequence ID" value="OCT14789.1"/>
    <property type="molecule type" value="Genomic_DNA"/>
</dbReference>
<dbReference type="Proteomes" id="UP000093309">
    <property type="component" value="Unassembled WGS sequence"/>
</dbReference>
<sequence>MVYQKQSEKHKQQYPNARGIRRACSKELYRTIKRLKIWLSPEQIKDAETIYVKKVMLNLPFIVDHGSNRRALADWFDEQVGPEIAPIWKVELEVLNDAFRDAFGG</sequence>
<reference evidence="2" key="1">
    <citation type="submission" date="2016-05" db="EMBL/GenBank/DDBJ databases">
        <title>Paenibacillus oryzae. sp. nov., isolated from the rice root.</title>
        <authorList>
            <person name="Zhang J."/>
            <person name="Zhang X."/>
        </authorList>
    </citation>
    <scope>NUCLEOTIDE SEQUENCE [LARGE SCALE GENOMIC DNA]</scope>
    <source>
        <strain evidence="2">KCTC13222</strain>
    </source>
</reference>
<dbReference type="OrthoDB" id="2633577at2"/>
<organism evidence="1 2">
    <name type="scientific">Paenibacillus pectinilyticus</name>
    <dbReference type="NCBI Taxonomy" id="512399"/>
    <lineage>
        <taxon>Bacteria</taxon>
        <taxon>Bacillati</taxon>
        <taxon>Bacillota</taxon>
        <taxon>Bacilli</taxon>
        <taxon>Bacillales</taxon>
        <taxon>Paenibacillaceae</taxon>
        <taxon>Paenibacillus</taxon>
    </lineage>
</organism>
<dbReference type="RefSeq" id="WP_065852769.1">
    <property type="nucleotide sequence ID" value="NZ_LYPC01000016.1"/>
</dbReference>
<evidence type="ECO:0000313" key="2">
    <source>
        <dbReference type="Proteomes" id="UP000093309"/>
    </source>
</evidence>
<dbReference type="STRING" id="512399.A8709_11500"/>
<comment type="caution">
    <text evidence="1">The sequence shown here is derived from an EMBL/GenBank/DDBJ whole genome shotgun (WGS) entry which is preliminary data.</text>
</comment>
<dbReference type="AlphaFoldDB" id="A0A1C1A2M9"/>
<keyword evidence="2" id="KW-1185">Reference proteome</keyword>